<dbReference type="GO" id="GO:0004803">
    <property type="term" value="F:transposase activity"/>
    <property type="evidence" value="ECO:0007669"/>
    <property type="project" value="InterPro"/>
</dbReference>
<organism evidence="2 3">
    <name type="scientific">Candidatus Woesebacteria bacterium GWB1_43_5</name>
    <dbReference type="NCBI Taxonomy" id="1802474"/>
    <lineage>
        <taxon>Bacteria</taxon>
        <taxon>Candidatus Woeseibacteriota</taxon>
    </lineage>
</organism>
<evidence type="ECO:0000313" key="2">
    <source>
        <dbReference type="EMBL" id="OGM05736.1"/>
    </source>
</evidence>
<dbReference type="Pfam" id="PF01797">
    <property type="entry name" value="Y1_Tnp"/>
    <property type="match status" value="1"/>
</dbReference>
<accession>A0A1F7WSG8</accession>
<dbReference type="Proteomes" id="UP000178812">
    <property type="component" value="Unassembled WGS sequence"/>
</dbReference>
<dbReference type="InterPro" id="IPR036515">
    <property type="entry name" value="Transposase_17_sf"/>
</dbReference>
<reference evidence="2 3" key="1">
    <citation type="journal article" date="2016" name="Nat. Commun.">
        <title>Thousands of microbial genomes shed light on interconnected biogeochemical processes in an aquifer system.</title>
        <authorList>
            <person name="Anantharaman K."/>
            <person name="Brown C.T."/>
            <person name="Hug L.A."/>
            <person name="Sharon I."/>
            <person name="Castelle C.J."/>
            <person name="Probst A.J."/>
            <person name="Thomas B.C."/>
            <person name="Singh A."/>
            <person name="Wilkins M.J."/>
            <person name="Karaoz U."/>
            <person name="Brodie E.L."/>
            <person name="Williams K.H."/>
            <person name="Hubbard S.S."/>
            <person name="Banfield J.F."/>
        </authorList>
    </citation>
    <scope>NUCLEOTIDE SEQUENCE [LARGE SCALE GENOMIC DNA]</scope>
</reference>
<protein>
    <recommendedName>
        <fullName evidence="1">Transposase IS200-like domain-containing protein</fullName>
    </recommendedName>
</protein>
<feature type="domain" description="Transposase IS200-like" evidence="1">
    <location>
        <begin position="10"/>
        <end position="152"/>
    </location>
</feature>
<dbReference type="AlphaFoldDB" id="A0A1F7WSG8"/>
<dbReference type="EMBL" id="MGFM01000024">
    <property type="protein sequence ID" value="OGM05736.1"/>
    <property type="molecule type" value="Genomic_DNA"/>
</dbReference>
<evidence type="ECO:0000313" key="3">
    <source>
        <dbReference type="Proteomes" id="UP000178812"/>
    </source>
</evidence>
<comment type="caution">
    <text evidence="2">The sequence shown here is derived from an EMBL/GenBank/DDBJ whole genome shotgun (WGS) entry which is preliminary data.</text>
</comment>
<dbReference type="PANTHER" id="PTHR34322:SF2">
    <property type="entry name" value="TRANSPOSASE IS200-LIKE DOMAIN-CONTAINING PROTEIN"/>
    <property type="match status" value="1"/>
</dbReference>
<dbReference type="Gene3D" id="3.30.70.1290">
    <property type="entry name" value="Transposase IS200-like"/>
    <property type="match status" value="1"/>
</dbReference>
<dbReference type="GO" id="GO:0003677">
    <property type="term" value="F:DNA binding"/>
    <property type="evidence" value="ECO:0007669"/>
    <property type="project" value="InterPro"/>
</dbReference>
<dbReference type="SUPFAM" id="SSF143422">
    <property type="entry name" value="Transposase IS200-like"/>
    <property type="match status" value="1"/>
</dbReference>
<dbReference type="InterPro" id="IPR002686">
    <property type="entry name" value="Transposase_17"/>
</dbReference>
<name>A0A1F7WSG8_9BACT</name>
<gene>
    <name evidence="2" type="ORF">A2125_00615</name>
</gene>
<dbReference type="SMART" id="SM01321">
    <property type="entry name" value="Y1_Tnp"/>
    <property type="match status" value="1"/>
</dbReference>
<sequence length="222" mass="26705">MSGRRNIILANEEIYHVFNRSIAREEIFTRNREYTSALNLIEYYRFPQKLRFSHFKQLNTETKQIYSQEYKKLAPLIDIYCYALMPNHYHLLIRQKQDKGIRTFLSNFQNAFAKYYNLKNNRDGSLFKRPFKAKRVTTDEECLHISRYIHLNPVTSYLIEYEKLKSYPLTSFPLFVKDAKNNFLDTKFILNLAGSIENYNEFVSNQSDYQRRLHTVKHLVID</sequence>
<proteinExistence type="predicted"/>
<dbReference type="PANTHER" id="PTHR34322">
    <property type="entry name" value="TRANSPOSASE, Y1_TNP DOMAIN-CONTAINING"/>
    <property type="match status" value="1"/>
</dbReference>
<dbReference type="GO" id="GO:0006313">
    <property type="term" value="P:DNA transposition"/>
    <property type="evidence" value="ECO:0007669"/>
    <property type="project" value="InterPro"/>
</dbReference>
<evidence type="ECO:0000259" key="1">
    <source>
        <dbReference type="SMART" id="SM01321"/>
    </source>
</evidence>